<accession>A0A2A9CX49</accession>
<evidence type="ECO:0000256" key="1">
    <source>
        <dbReference type="SAM" id="SignalP"/>
    </source>
</evidence>
<sequence>MRTVAKLTCTAFLMVALSGCSLAPYLEEHDPSLDRTIQAAEPSEEPSPTTTPDFTCKDVPAAVLHDVERIGNVGGGVRFRNAQMVPAGDQWWAVAVRVWVDPYSDIDPDSYGGGTVQVYITNAPSHPDRLLGSTDRSAPFASQAKDAARRCVEKLG</sequence>
<reference evidence="2 3" key="1">
    <citation type="submission" date="2017-10" db="EMBL/GenBank/DDBJ databases">
        <title>Sequencing the genomes of 1000 actinobacteria strains.</title>
        <authorList>
            <person name="Klenk H.-P."/>
        </authorList>
    </citation>
    <scope>NUCLEOTIDE SEQUENCE [LARGE SCALE GENOMIC DNA]</scope>
    <source>
        <strain evidence="2 3">DSM 15597</strain>
    </source>
</reference>
<comment type="caution">
    <text evidence="2">The sequence shown here is derived from an EMBL/GenBank/DDBJ whole genome shotgun (WGS) entry which is preliminary data.</text>
</comment>
<dbReference type="PROSITE" id="PS51257">
    <property type="entry name" value="PROKAR_LIPOPROTEIN"/>
    <property type="match status" value="1"/>
</dbReference>
<evidence type="ECO:0008006" key="4">
    <source>
        <dbReference type="Google" id="ProtNLM"/>
    </source>
</evidence>
<dbReference type="Proteomes" id="UP000226079">
    <property type="component" value="Unassembled WGS sequence"/>
</dbReference>
<dbReference type="AlphaFoldDB" id="A0A2A9CX49"/>
<dbReference type="RefSeq" id="WP_098461614.1">
    <property type="nucleotide sequence ID" value="NZ_PDJC01000001.1"/>
</dbReference>
<feature type="signal peptide" evidence="1">
    <location>
        <begin position="1"/>
        <end position="23"/>
    </location>
</feature>
<evidence type="ECO:0000313" key="3">
    <source>
        <dbReference type="Proteomes" id="UP000226079"/>
    </source>
</evidence>
<organism evidence="2 3">
    <name type="scientific">Propionicimonas paludicola</name>
    <dbReference type="NCBI Taxonomy" id="185243"/>
    <lineage>
        <taxon>Bacteria</taxon>
        <taxon>Bacillati</taxon>
        <taxon>Actinomycetota</taxon>
        <taxon>Actinomycetes</taxon>
        <taxon>Propionibacteriales</taxon>
        <taxon>Nocardioidaceae</taxon>
        <taxon>Propionicimonas</taxon>
    </lineage>
</organism>
<dbReference type="EMBL" id="PDJC01000001">
    <property type="protein sequence ID" value="PFG18242.1"/>
    <property type="molecule type" value="Genomic_DNA"/>
</dbReference>
<keyword evidence="3" id="KW-1185">Reference proteome</keyword>
<proteinExistence type="predicted"/>
<name>A0A2A9CX49_9ACTN</name>
<keyword evidence="1" id="KW-0732">Signal</keyword>
<feature type="chain" id="PRO_5012902414" description="Lipoprotein" evidence="1">
    <location>
        <begin position="24"/>
        <end position="156"/>
    </location>
</feature>
<evidence type="ECO:0000313" key="2">
    <source>
        <dbReference type="EMBL" id="PFG18242.1"/>
    </source>
</evidence>
<protein>
    <recommendedName>
        <fullName evidence="4">Lipoprotein</fullName>
    </recommendedName>
</protein>
<gene>
    <name evidence="2" type="ORF">ATK74_2826</name>
</gene>